<sequence>MRKKNLCLIISFVICLFIAFDIVYALPNSKMKAEDVRYVDSVFRNIQLYKDIEYSDAVNYSGQLEKLLLDVYMPSGDVKKNRPVIIWVHGGYLAEGSKDDQDSFQTIYSKEFAKKGYVTVNINYRLDPNVDKEWNLSMKNAMTDVASAIGWVKSNYFKYGMDKNNIIVAGYSAGAEVVTNLIYGTYVDGWDRSGVSGVVDMSGNRLVWGDALRNTPPCTIIHGTDDTINPFSASEELQGQLNSSDIYCELNAIEGENHFYNLKPDSTSKIENIITKFLYNKVIKNNN</sequence>
<keyword evidence="1" id="KW-0378">Hydrolase</keyword>
<dbReference type="InterPro" id="IPR049492">
    <property type="entry name" value="BD-FAE-like_dom"/>
</dbReference>
<dbReference type="PANTHER" id="PTHR48081:SF33">
    <property type="entry name" value="KYNURENINE FORMAMIDASE"/>
    <property type="match status" value="1"/>
</dbReference>
<accession>A0A1S8M775</accession>
<protein>
    <submittedName>
        <fullName evidence="2">Uncharacterized protein</fullName>
    </submittedName>
</protein>
<reference evidence="2 3" key="1">
    <citation type="submission" date="2022-04" db="EMBL/GenBank/DDBJ databases">
        <title>Genome sequence of C. roseum typestrain.</title>
        <authorList>
            <person name="Poehlein A."/>
            <person name="Schoch T."/>
            <person name="Duerre P."/>
            <person name="Daniel R."/>
        </authorList>
    </citation>
    <scope>NUCLEOTIDE SEQUENCE [LARGE SCALE GENOMIC DNA]</scope>
    <source>
        <strain evidence="2 3">DSM 7320</strain>
    </source>
</reference>
<dbReference type="EMBL" id="CP096983">
    <property type="protein sequence ID" value="URZ10158.1"/>
    <property type="molecule type" value="Genomic_DNA"/>
</dbReference>
<name>A0A1S8M775_9CLOT</name>
<proteinExistence type="predicted"/>
<dbReference type="RefSeq" id="WP_077834324.1">
    <property type="nucleotide sequence ID" value="NZ_CP096983.1"/>
</dbReference>
<dbReference type="Proteomes" id="UP000190951">
    <property type="component" value="Chromosome"/>
</dbReference>
<dbReference type="PANTHER" id="PTHR48081">
    <property type="entry name" value="AB HYDROLASE SUPERFAMILY PROTEIN C4A8.06C"/>
    <property type="match status" value="1"/>
</dbReference>
<organism evidence="2 3">
    <name type="scientific">Clostridium felsineum</name>
    <dbReference type="NCBI Taxonomy" id="36839"/>
    <lineage>
        <taxon>Bacteria</taxon>
        <taxon>Bacillati</taxon>
        <taxon>Bacillota</taxon>
        <taxon>Clostridia</taxon>
        <taxon>Eubacteriales</taxon>
        <taxon>Clostridiaceae</taxon>
        <taxon>Clostridium</taxon>
    </lineage>
</organism>
<dbReference type="KEGG" id="crw:CROST_008660"/>
<evidence type="ECO:0000313" key="2">
    <source>
        <dbReference type="EMBL" id="URZ10158.1"/>
    </source>
</evidence>
<dbReference type="AlphaFoldDB" id="A0A1S8M775"/>
<dbReference type="Gene3D" id="3.40.50.1820">
    <property type="entry name" value="alpha/beta hydrolase"/>
    <property type="match status" value="1"/>
</dbReference>
<dbReference type="GO" id="GO:0016787">
    <property type="term" value="F:hydrolase activity"/>
    <property type="evidence" value="ECO:0007669"/>
    <property type="project" value="UniProtKB-KW"/>
</dbReference>
<keyword evidence="3" id="KW-1185">Reference proteome</keyword>
<dbReference type="InterPro" id="IPR029058">
    <property type="entry name" value="AB_hydrolase_fold"/>
</dbReference>
<gene>
    <name evidence="2" type="ORF">CROST_008660</name>
</gene>
<dbReference type="InterPro" id="IPR050300">
    <property type="entry name" value="GDXG_lipolytic_enzyme"/>
</dbReference>
<evidence type="ECO:0000256" key="1">
    <source>
        <dbReference type="ARBA" id="ARBA00022801"/>
    </source>
</evidence>
<dbReference type="STRING" id="84029.CROST_17510"/>
<dbReference type="Pfam" id="PF20434">
    <property type="entry name" value="BD-FAE"/>
    <property type="match status" value="1"/>
</dbReference>
<evidence type="ECO:0000313" key="3">
    <source>
        <dbReference type="Proteomes" id="UP000190951"/>
    </source>
</evidence>
<dbReference type="SUPFAM" id="SSF53474">
    <property type="entry name" value="alpha/beta-Hydrolases"/>
    <property type="match status" value="1"/>
</dbReference>